<dbReference type="AlphaFoldDB" id="A0AAJ0CN46"/>
<sequence>MDDEMFVEADNAANDELDETYEEFEEIEGDIGDIEVFTDIEEGRKGMFEGTNKEAWERTWEEAMMRQMADVSAKKSNYDLVVVTHDDQPLPPLLEAHWLCHEESLRTLT</sequence>
<protein>
    <submittedName>
        <fullName evidence="1">Uncharacterized protein</fullName>
    </submittedName>
</protein>
<proteinExistence type="predicted"/>
<keyword evidence="2" id="KW-1185">Reference proteome</keyword>
<reference evidence="1" key="1">
    <citation type="submission" date="2023-06" db="EMBL/GenBank/DDBJ databases">
        <title>Conoideocrella luteorostrata (Hypocreales: Clavicipitaceae), a potential biocontrol fungus for elongate hemlock scale in United States Christmas tree production areas.</title>
        <authorList>
            <person name="Barrett H."/>
            <person name="Lovett B."/>
            <person name="Macias A.M."/>
            <person name="Stajich J.E."/>
            <person name="Kasson M.T."/>
        </authorList>
    </citation>
    <scope>NUCLEOTIDE SEQUENCE</scope>
    <source>
        <strain evidence="1">ARSEF 14590</strain>
    </source>
</reference>
<organism evidence="1 2">
    <name type="scientific">Conoideocrella luteorostrata</name>
    <dbReference type="NCBI Taxonomy" id="1105319"/>
    <lineage>
        <taxon>Eukaryota</taxon>
        <taxon>Fungi</taxon>
        <taxon>Dikarya</taxon>
        <taxon>Ascomycota</taxon>
        <taxon>Pezizomycotina</taxon>
        <taxon>Sordariomycetes</taxon>
        <taxon>Hypocreomycetidae</taxon>
        <taxon>Hypocreales</taxon>
        <taxon>Clavicipitaceae</taxon>
        <taxon>Conoideocrella</taxon>
    </lineage>
</organism>
<gene>
    <name evidence="1" type="ORF">QQS21_007659</name>
</gene>
<dbReference type="Proteomes" id="UP001251528">
    <property type="component" value="Unassembled WGS sequence"/>
</dbReference>
<evidence type="ECO:0000313" key="1">
    <source>
        <dbReference type="EMBL" id="KAK2594622.1"/>
    </source>
</evidence>
<dbReference type="EMBL" id="JASWJB010000161">
    <property type="protein sequence ID" value="KAK2594622.1"/>
    <property type="molecule type" value="Genomic_DNA"/>
</dbReference>
<evidence type="ECO:0000313" key="2">
    <source>
        <dbReference type="Proteomes" id="UP001251528"/>
    </source>
</evidence>
<accession>A0AAJ0CN46</accession>
<name>A0AAJ0CN46_9HYPO</name>
<comment type="caution">
    <text evidence="1">The sequence shown here is derived from an EMBL/GenBank/DDBJ whole genome shotgun (WGS) entry which is preliminary data.</text>
</comment>